<dbReference type="EMBL" id="BAABHB010000018">
    <property type="protein sequence ID" value="GAA4419066.1"/>
    <property type="molecule type" value="Genomic_DNA"/>
</dbReference>
<reference evidence="3" key="2">
    <citation type="journal article" date="2019" name="Int. J. Syst. Evol. Microbiol.">
        <title>The Global Catalogue of Microorganisms (GCM) 10K type strain sequencing project: providing services to taxonomists for standard genome sequencing and annotation.</title>
        <authorList>
            <consortium name="The Broad Institute Genomics Platform"/>
            <consortium name="The Broad Institute Genome Sequencing Center for Infectious Disease"/>
            <person name="Wu L."/>
            <person name="Ma J."/>
        </authorList>
    </citation>
    <scope>NUCLEOTIDE SEQUENCE [LARGE SCALE GENOMIC DNA]</scope>
    <source>
        <strain evidence="3">JCM 17925</strain>
    </source>
</reference>
<dbReference type="Proteomes" id="UP001500936">
    <property type="component" value="Unassembled WGS sequence"/>
</dbReference>
<evidence type="ECO:0000313" key="1">
    <source>
        <dbReference type="EMBL" id="GAA4419066.1"/>
    </source>
</evidence>
<organism evidence="2 3">
    <name type="scientific">Nibrella viscosa</name>
    <dbReference type="NCBI Taxonomy" id="1084524"/>
    <lineage>
        <taxon>Bacteria</taxon>
        <taxon>Pseudomonadati</taxon>
        <taxon>Bacteroidota</taxon>
        <taxon>Cytophagia</taxon>
        <taxon>Cytophagales</taxon>
        <taxon>Spirosomataceae</taxon>
        <taxon>Nibrella</taxon>
    </lineage>
</organism>
<dbReference type="RefSeq" id="WP_345271088.1">
    <property type="nucleotide sequence ID" value="NZ_BAABHB010000018.1"/>
</dbReference>
<evidence type="ECO:0000313" key="3">
    <source>
        <dbReference type="Proteomes" id="UP001500936"/>
    </source>
</evidence>
<evidence type="ECO:0008006" key="4">
    <source>
        <dbReference type="Google" id="ProtNLM"/>
    </source>
</evidence>
<dbReference type="EMBL" id="BAABHB010000018">
    <property type="protein sequence ID" value="GAA4419566.1"/>
    <property type="molecule type" value="Genomic_DNA"/>
</dbReference>
<evidence type="ECO:0000313" key="2">
    <source>
        <dbReference type="EMBL" id="GAA4419566.1"/>
    </source>
</evidence>
<accession>A0ABP8L0Z2</accession>
<protein>
    <recommendedName>
        <fullName evidence="4">Transposase</fullName>
    </recommendedName>
</protein>
<comment type="caution">
    <text evidence="2">The sequence shown here is derived from an EMBL/GenBank/DDBJ whole genome shotgun (WGS) entry which is preliminary data.</text>
</comment>
<reference evidence="2" key="1">
    <citation type="journal article" date="2014" name="Int. J. Syst. Evol. Microbiol.">
        <title>Complete genome of a new Firmicutes species belonging to the dominant human colonic microbiota ('Ruminococcus bicirculans') reveals two chromosomes and a selective capacity to utilize plant glucans.</title>
        <authorList>
            <consortium name="NISC Comparative Sequencing Program"/>
            <person name="Wegmann U."/>
            <person name="Louis P."/>
            <person name="Goesmann A."/>
            <person name="Henrissat B."/>
            <person name="Duncan S.H."/>
            <person name="Flint H.J."/>
        </authorList>
    </citation>
    <scope>NUCLEOTIDE SEQUENCE</scope>
    <source>
        <strain evidence="2">JCM 17925</strain>
    </source>
</reference>
<proteinExistence type="predicted"/>
<gene>
    <name evidence="1" type="ORF">GCM10023187_53040</name>
    <name evidence="2" type="ORF">GCM10023187_54050</name>
</gene>
<name>A0ABP8L0Z2_9BACT</name>
<keyword evidence="3" id="KW-1185">Reference proteome</keyword>
<sequence length="103" mass="11140">MPTLATDQTQQLFSLIEAFPLSGLSLADFCQQAGISPAKFYYWQRKARQAAAPPPAFVALSLEPQPTALPLEVIYPNGVRIQLPGPQLSLLRSLVTLLDACSA</sequence>
<dbReference type="NCBIfam" id="NF047593">
    <property type="entry name" value="IS66_ISAeme5_TnpA"/>
    <property type="match status" value="1"/>
</dbReference>
<reference evidence="2" key="3">
    <citation type="submission" date="2023-12" db="EMBL/GenBank/DDBJ databases">
        <authorList>
            <person name="Sun Q."/>
            <person name="Inoue M."/>
        </authorList>
    </citation>
    <scope>NUCLEOTIDE SEQUENCE</scope>
    <source>
        <strain evidence="2">JCM 17925</strain>
    </source>
</reference>